<evidence type="ECO:0000256" key="3">
    <source>
        <dbReference type="ARBA" id="ARBA00023315"/>
    </source>
</evidence>
<keyword evidence="3" id="KW-0012">Acyltransferase</keyword>
<dbReference type="PANTHER" id="PTHR43178:SF5">
    <property type="entry name" value="LIPOAMIDE ACYLTRANSFERASE COMPONENT OF BRANCHED-CHAIN ALPHA-KETO ACID DEHYDROGENASE COMPLEX, MITOCHONDRIAL"/>
    <property type="match status" value="1"/>
</dbReference>
<dbReference type="Proteomes" id="UP000752814">
    <property type="component" value="Unassembled WGS sequence"/>
</dbReference>
<proteinExistence type="predicted"/>
<sequence length="197" mass="22099">MEYAPHNRLSVLTTLTSAMDATALFCMKEKVKKYAEEVKCVKIDYAPFVMKAVVAALKKHPDLNSCIDRDRLFVQNIYDIEIFGSVIKDADKKDMFTIAYELEHRPVYSQPTFAILPYGVKGETYPIIIPTSSEVCVLGVSMIYNDFSLSGSGLVNSKIIYASLVFDSSYVSREEASGFMADLNMFIENPEISLLDI</sequence>
<dbReference type="InterPro" id="IPR001078">
    <property type="entry name" value="2-oxoacid_DH_actylTfrase"/>
</dbReference>
<dbReference type="Pfam" id="PF00198">
    <property type="entry name" value="2-oxoacid_dh"/>
    <property type="match status" value="1"/>
</dbReference>
<feature type="domain" description="2-oxoacid dehydrogenase acyltransferase catalytic" evidence="4">
    <location>
        <begin position="13"/>
        <end position="193"/>
    </location>
</feature>
<protein>
    <recommendedName>
        <fullName evidence="4">2-oxoacid dehydrogenase acyltransferase catalytic domain-containing protein</fullName>
    </recommendedName>
</protein>
<evidence type="ECO:0000313" key="5">
    <source>
        <dbReference type="EMBL" id="TQS84480.1"/>
    </source>
</evidence>
<dbReference type="PANTHER" id="PTHR43178">
    <property type="entry name" value="DIHYDROLIPOAMIDE ACETYLTRANSFERASE COMPONENT OF PYRUVATE DEHYDROGENASE COMPLEX"/>
    <property type="match status" value="1"/>
</dbReference>
<evidence type="ECO:0000259" key="4">
    <source>
        <dbReference type="Pfam" id="PF00198"/>
    </source>
</evidence>
<evidence type="ECO:0000313" key="6">
    <source>
        <dbReference type="Proteomes" id="UP000752814"/>
    </source>
</evidence>
<dbReference type="GO" id="GO:0016407">
    <property type="term" value="F:acetyltransferase activity"/>
    <property type="evidence" value="ECO:0007669"/>
    <property type="project" value="TreeGrafter"/>
</dbReference>
<name>A0A8J8TE26_9ARCH</name>
<accession>A0A8J8TE26</accession>
<keyword evidence="2" id="KW-0808">Transferase</keyword>
<comment type="caution">
    <text evidence="5">The sequence shown here is derived from an EMBL/GenBank/DDBJ whole genome shotgun (WGS) entry which is preliminary data.</text>
</comment>
<dbReference type="Gene3D" id="3.30.559.10">
    <property type="entry name" value="Chloramphenicol acetyltransferase-like domain"/>
    <property type="match status" value="1"/>
</dbReference>
<dbReference type="GO" id="GO:0031405">
    <property type="term" value="F:lipoic acid binding"/>
    <property type="evidence" value="ECO:0007669"/>
    <property type="project" value="TreeGrafter"/>
</dbReference>
<dbReference type="GO" id="GO:0005737">
    <property type="term" value="C:cytoplasm"/>
    <property type="evidence" value="ECO:0007669"/>
    <property type="project" value="TreeGrafter"/>
</dbReference>
<reference evidence="5" key="1">
    <citation type="submission" date="2016-03" db="EMBL/GenBank/DDBJ databases">
        <authorList>
            <person name="Borrel G."/>
            <person name="Mccann A."/>
            <person name="O'Toole P.W."/>
        </authorList>
    </citation>
    <scope>NUCLEOTIDE SEQUENCE</scope>
    <source>
        <strain evidence="5">183</strain>
    </source>
</reference>
<dbReference type="SUPFAM" id="SSF52777">
    <property type="entry name" value="CoA-dependent acyltransferases"/>
    <property type="match status" value="1"/>
</dbReference>
<evidence type="ECO:0000256" key="1">
    <source>
        <dbReference type="ARBA" id="ARBA00001938"/>
    </source>
</evidence>
<dbReference type="InterPro" id="IPR023213">
    <property type="entry name" value="CAT-like_dom_sf"/>
</dbReference>
<gene>
    <name evidence="5" type="ORF">A3207_00070</name>
</gene>
<comment type="cofactor">
    <cofactor evidence="1">
        <name>(R)-lipoate</name>
        <dbReference type="ChEBI" id="CHEBI:83088"/>
    </cofactor>
</comment>
<evidence type="ECO:0000256" key="2">
    <source>
        <dbReference type="ARBA" id="ARBA00022679"/>
    </source>
</evidence>
<dbReference type="AlphaFoldDB" id="A0A8J8TE26"/>
<dbReference type="InterPro" id="IPR050743">
    <property type="entry name" value="2-oxoacid_DH_E2_comp"/>
</dbReference>
<organism evidence="5 6">
    <name type="scientific">Candidatus Methanomassiliicoccus intestinalis</name>
    <dbReference type="NCBI Taxonomy" id="1406512"/>
    <lineage>
        <taxon>Archaea</taxon>
        <taxon>Methanobacteriati</taxon>
        <taxon>Thermoplasmatota</taxon>
        <taxon>Thermoplasmata</taxon>
        <taxon>Methanomassiliicoccales</taxon>
        <taxon>Methanomassiliicoccaceae</taxon>
        <taxon>Methanomassiliicoccus</taxon>
    </lineage>
</organism>
<dbReference type="EMBL" id="LVVT01000001">
    <property type="protein sequence ID" value="TQS84480.1"/>
    <property type="molecule type" value="Genomic_DNA"/>
</dbReference>
<dbReference type="RefSeq" id="WP_400256733.1">
    <property type="nucleotide sequence ID" value="NZ_CAYAYE010000041.1"/>
</dbReference>